<dbReference type="GO" id="GO:0016020">
    <property type="term" value="C:membrane"/>
    <property type="evidence" value="ECO:0007669"/>
    <property type="project" value="UniProtKB-SubCell"/>
</dbReference>
<keyword evidence="2" id="KW-0812">Transmembrane</keyword>
<dbReference type="InterPro" id="IPR037682">
    <property type="entry name" value="TonB_C"/>
</dbReference>
<gene>
    <name evidence="7" type="ORF">GR702_06415</name>
</gene>
<feature type="compositionally biased region" description="Low complexity" evidence="5">
    <location>
        <begin position="127"/>
        <end position="138"/>
    </location>
</feature>
<keyword evidence="3" id="KW-1133">Transmembrane helix</keyword>
<dbReference type="Proteomes" id="UP000465810">
    <property type="component" value="Unassembled WGS sequence"/>
</dbReference>
<dbReference type="NCBIfam" id="TIGR01352">
    <property type="entry name" value="tonB_Cterm"/>
    <property type="match status" value="1"/>
</dbReference>
<evidence type="ECO:0000313" key="8">
    <source>
        <dbReference type="Proteomes" id="UP000465810"/>
    </source>
</evidence>
<dbReference type="InterPro" id="IPR006260">
    <property type="entry name" value="TonB/TolA_C"/>
</dbReference>
<name>A0A7X4K6Q3_9SPHN</name>
<dbReference type="EMBL" id="WVTD01000003">
    <property type="protein sequence ID" value="MYL97405.1"/>
    <property type="molecule type" value="Genomic_DNA"/>
</dbReference>
<dbReference type="Pfam" id="PF03544">
    <property type="entry name" value="TonB_C"/>
    <property type="match status" value="1"/>
</dbReference>
<comment type="caution">
    <text evidence="7">The sequence shown here is derived from an EMBL/GenBank/DDBJ whole genome shotgun (WGS) entry which is preliminary data.</text>
</comment>
<protein>
    <submittedName>
        <fullName evidence="7">TonB family protein</fullName>
    </submittedName>
</protein>
<evidence type="ECO:0000256" key="5">
    <source>
        <dbReference type="SAM" id="MobiDB-lite"/>
    </source>
</evidence>
<evidence type="ECO:0000256" key="4">
    <source>
        <dbReference type="ARBA" id="ARBA00023136"/>
    </source>
</evidence>
<evidence type="ECO:0000259" key="6">
    <source>
        <dbReference type="PROSITE" id="PS52015"/>
    </source>
</evidence>
<reference evidence="7 8" key="1">
    <citation type="submission" date="2019-12" db="EMBL/GenBank/DDBJ databases">
        <authorList>
            <person name="Feng G."/>
            <person name="Zhu H."/>
        </authorList>
    </citation>
    <scope>NUCLEOTIDE SEQUENCE [LARGE SCALE GENOMIC DNA]</scope>
    <source>
        <strain evidence="7 8">FGD1</strain>
    </source>
</reference>
<feature type="region of interest" description="Disordered" evidence="5">
    <location>
        <begin position="119"/>
        <end position="138"/>
    </location>
</feature>
<dbReference type="GO" id="GO:0055085">
    <property type="term" value="P:transmembrane transport"/>
    <property type="evidence" value="ECO:0007669"/>
    <property type="project" value="InterPro"/>
</dbReference>
<feature type="compositionally biased region" description="Low complexity" evidence="5">
    <location>
        <begin position="82"/>
        <end position="92"/>
    </location>
</feature>
<comment type="subcellular location">
    <subcellularLocation>
        <location evidence="1">Membrane</location>
        <topology evidence="1">Single-pass membrane protein</topology>
    </subcellularLocation>
</comment>
<dbReference type="Gene3D" id="3.30.2420.10">
    <property type="entry name" value="TonB"/>
    <property type="match status" value="1"/>
</dbReference>
<evidence type="ECO:0000256" key="1">
    <source>
        <dbReference type="ARBA" id="ARBA00004167"/>
    </source>
</evidence>
<accession>A0A7X4K6Q3</accession>
<feature type="domain" description="TonB C-terminal" evidence="6">
    <location>
        <begin position="168"/>
        <end position="259"/>
    </location>
</feature>
<dbReference type="SUPFAM" id="SSF74653">
    <property type="entry name" value="TolA/TonB C-terminal domain"/>
    <property type="match status" value="1"/>
</dbReference>
<evidence type="ECO:0000313" key="7">
    <source>
        <dbReference type="EMBL" id="MYL97405.1"/>
    </source>
</evidence>
<sequence>MRDPRSSVRGYLQRSSGWRPGWRPRWRIAGAVLAVHVVVVAALVRAFTPEFAARAVRAATSAFTVELDVPPTPPAPEPSPAASPVARAVPERSGAAGAPGRKAEPRDVAAPAVPLVLKPTQAPPVEGTGAADQAGAQETGAGAGAGGVGAGLGAGSAGNGRGGGGAAMPAAKIAGDINSARDYPRASRERRIGSSVIIDLSVGPDGRVSGCRVVQPSPDSEADAITCRLASERFRFRPARDASGMAVSAVYRWKQRWFY</sequence>
<feature type="region of interest" description="Disordered" evidence="5">
    <location>
        <begin position="69"/>
        <end position="107"/>
    </location>
</feature>
<evidence type="ECO:0000256" key="3">
    <source>
        <dbReference type="ARBA" id="ARBA00022989"/>
    </source>
</evidence>
<evidence type="ECO:0000256" key="2">
    <source>
        <dbReference type="ARBA" id="ARBA00022692"/>
    </source>
</evidence>
<dbReference type="AlphaFoldDB" id="A0A7X4K6Q3"/>
<keyword evidence="8" id="KW-1185">Reference proteome</keyword>
<proteinExistence type="predicted"/>
<organism evidence="7 8">
    <name type="scientific">Novosphingobium silvae</name>
    <dbReference type="NCBI Taxonomy" id="2692619"/>
    <lineage>
        <taxon>Bacteria</taxon>
        <taxon>Pseudomonadati</taxon>
        <taxon>Pseudomonadota</taxon>
        <taxon>Alphaproteobacteria</taxon>
        <taxon>Sphingomonadales</taxon>
        <taxon>Sphingomonadaceae</taxon>
        <taxon>Novosphingobium</taxon>
    </lineage>
</organism>
<feature type="compositionally biased region" description="Pro residues" evidence="5">
    <location>
        <begin position="70"/>
        <end position="81"/>
    </location>
</feature>
<keyword evidence="4" id="KW-0472">Membrane</keyword>
<dbReference type="PROSITE" id="PS52015">
    <property type="entry name" value="TONB_CTD"/>
    <property type="match status" value="1"/>
</dbReference>